<dbReference type="EMBL" id="PDYF01000026">
    <property type="protein sequence ID" value="PHU34333.1"/>
    <property type="molecule type" value="Genomic_DNA"/>
</dbReference>
<keyword evidence="2" id="KW-0812">Transmembrane</keyword>
<protein>
    <submittedName>
        <fullName evidence="3">Preprotein translocase subunit SecY</fullName>
    </submittedName>
</protein>
<name>A0A2G3DTW5_9FIRM</name>
<organism evidence="3 4">
    <name type="scientific">Pseudobutyrivibrio ruminis</name>
    <dbReference type="NCBI Taxonomy" id="46206"/>
    <lineage>
        <taxon>Bacteria</taxon>
        <taxon>Bacillati</taxon>
        <taxon>Bacillota</taxon>
        <taxon>Clostridia</taxon>
        <taxon>Lachnospirales</taxon>
        <taxon>Lachnospiraceae</taxon>
        <taxon>Pseudobutyrivibrio</taxon>
    </lineage>
</organism>
<dbReference type="Gene3D" id="1.10.3370.10">
    <property type="entry name" value="SecY subunit domain"/>
    <property type="match status" value="1"/>
</dbReference>
<sequence length="422" mass="47246">MEYACAVNYNRTYTIHYGAGKLKKRFFPKTLIQKLIFTLIIMTVYLIGRELPLYGVDLEAYAAFRNDAEDLIMQTIGGDRYRTSIFALGISPFMFSMLFVQVVVSFKKADSKAHTSPRKTTRATLILMLIWALIQAVLTVQSTLFIYEGGLQLIVAKIVAAVQMITGSFVILWLATRNGKYGIGGQTVLIYVNILDSVVNTVKGAPIKELHVVGAICVVALLITIIFENSEYRIPMQRISIHSIYSDKNYIPIKLNPIGMMPVMFSSAFFMLPVYSCQFLAMVFPDNATIAWVSDNMDTTHPLGLGVYIAVLYFITVVFSFIFISPKNLAENLQKSGDSITGLKAGKKTRRFISNRVFSIAIFSAFFMSIFLGLPLGLHIRGFIDASLISLPSIIIAMASINCNLYREFRAVRDYDAYVPFI</sequence>
<feature type="transmembrane region" description="Helical" evidence="2">
    <location>
        <begin position="210"/>
        <end position="227"/>
    </location>
</feature>
<feature type="transmembrane region" description="Helical" evidence="2">
    <location>
        <begin position="125"/>
        <end position="147"/>
    </location>
</feature>
<feature type="transmembrane region" description="Helical" evidence="2">
    <location>
        <begin position="181"/>
        <end position="198"/>
    </location>
</feature>
<evidence type="ECO:0000313" key="3">
    <source>
        <dbReference type="EMBL" id="PHU34333.1"/>
    </source>
</evidence>
<dbReference type="GO" id="GO:0015031">
    <property type="term" value="P:protein transport"/>
    <property type="evidence" value="ECO:0007669"/>
    <property type="project" value="InterPro"/>
</dbReference>
<dbReference type="Pfam" id="PF00344">
    <property type="entry name" value="SecY"/>
    <property type="match status" value="1"/>
</dbReference>
<feature type="transmembrane region" description="Helical" evidence="2">
    <location>
        <begin position="85"/>
        <end position="104"/>
    </location>
</feature>
<dbReference type="SUPFAM" id="SSF103491">
    <property type="entry name" value="Preprotein translocase SecY subunit"/>
    <property type="match status" value="1"/>
</dbReference>
<dbReference type="PANTHER" id="PTHR10906">
    <property type="entry name" value="SECY/SEC61-ALPHA FAMILY MEMBER"/>
    <property type="match status" value="1"/>
</dbReference>
<comment type="caution">
    <text evidence="3">The sequence shown here is derived from an EMBL/GenBank/DDBJ whole genome shotgun (WGS) entry which is preliminary data.</text>
</comment>
<dbReference type="Proteomes" id="UP000225889">
    <property type="component" value="Unassembled WGS sequence"/>
</dbReference>
<evidence type="ECO:0000256" key="1">
    <source>
        <dbReference type="RuleBase" id="RU004349"/>
    </source>
</evidence>
<keyword evidence="2" id="KW-1133">Transmembrane helix</keyword>
<feature type="transmembrane region" description="Helical" evidence="2">
    <location>
        <begin position="305"/>
        <end position="325"/>
    </location>
</feature>
<gene>
    <name evidence="3" type="ORF">CSX01_10460</name>
</gene>
<feature type="transmembrane region" description="Helical" evidence="2">
    <location>
        <begin position="357"/>
        <end position="380"/>
    </location>
</feature>
<dbReference type="GO" id="GO:0016020">
    <property type="term" value="C:membrane"/>
    <property type="evidence" value="ECO:0007669"/>
    <property type="project" value="InterPro"/>
</dbReference>
<feature type="transmembrane region" description="Helical" evidence="2">
    <location>
        <begin position="386"/>
        <end position="406"/>
    </location>
</feature>
<dbReference type="PIRSF" id="PIRSF004557">
    <property type="entry name" value="SecY"/>
    <property type="match status" value="1"/>
</dbReference>
<proteinExistence type="inferred from homology"/>
<accession>A0A2G3DTW5</accession>
<reference evidence="3 4" key="1">
    <citation type="submission" date="2017-10" db="EMBL/GenBank/DDBJ databases">
        <title>Resolving the taxonomy of Roseburia spp., Eubacterium rectale and Agathobacter spp. through phylogenomic analysis.</title>
        <authorList>
            <person name="Sheridan P.O."/>
            <person name="Walker A.W."/>
            <person name="Duncan S.H."/>
            <person name="Scott K.P."/>
            <person name="Toole P.W.O."/>
            <person name="Luis P."/>
            <person name="Flint H.J."/>
        </authorList>
    </citation>
    <scope>NUCLEOTIDE SEQUENCE [LARGE SCALE GENOMIC DNA]</scope>
    <source>
        <strain evidence="3 4">JK626</strain>
    </source>
</reference>
<evidence type="ECO:0000256" key="2">
    <source>
        <dbReference type="SAM" id="Phobius"/>
    </source>
</evidence>
<feature type="transmembrane region" description="Helical" evidence="2">
    <location>
        <begin position="263"/>
        <end position="285"/>
    </location>
</feature>
<feature type="transmembrane region" description="Helical" evidence="2">
    <location>
        <begin position="31"/>
        <end position="48"/>
    </location>
</feature>
<keyword evidence="2" id="KW-0472">Membrane</keyword>
<reference evidence="3 4" key="2">
    <citation type="submission" date="2017-10" db="EMBL/GenBank/DDBJ databases">
        <authorList>
            <person name="Banno H."/>
            <person name="Chua N.-H."/>
        </authorList>
    </citation>
    <scope>NUCLEOTIDE SEQUENCE [LARGE SCALE GENOMIC DNA]</scope>
    <source>
        <strain evidence="3 4">JK626</strain>
    </source>
</reference>
<evidence type="ECO:0000313" key="4">
    <source>
        <dbReference type="Proteomes" id="UP000225889"/>
    </source>
</evidence>
<feature type="transmembrane region" description="Helical" evidence="2">
    <location>
        <begin position="153"/>
        <end position="174"/>
    </location>
</feature>
<dbReference type="AlphaFoldDB" id="A0A2G3DTW5"/>
<comment type="similarity">
    <text evidence="1">Belongs to the SecY/SEC61-alpha family.</text>
</comment>
<dbReference type="PRINTS" id="PR00303">
    <property type="entry name" value="SECYTRNLCASE"/>
</dbReference>
<dbReference type="InterPro" id="IPR023201">
    <property type="entry name" value="SecY_dom_sf"/>
</dbReference>
<dbReference type="InterPro" id="IPR002208">
    <property type="entry name" value="SecY/SEC61-alpha"/>
</dbReference>